<dbReference type="AlphaFoldDB" id="A0AAI7ZCG0"/>
<dbReference type="EMBL" id="AE008923">
    <property type="protein sequence ID" value="AAM35082.1"/>
    <property type="molecule type" value="Genomic_DNA"/>
</dbReference>
<name>A0AAI7ZCG0_XANAC</name>
<evidence type="ECO:0000313" key="2">
    <source>
        <dbReference type="Proteomes" id="UP000000576"/>
    </source>
</evidence>
<reference evidence="1 2" key="1">
    <citation type="journal article" date="2002" name="Nature">
        <title>Comparison of the genomes of two Xanthomonas pathogens with differing host specificities.</title>
        <authorList>
            <person name="da Silva A.C."/>
            <person name="Ferro J.A."/>
            <person name="Reinach F.C."/>
            <person name="Farah C.S."/>
            <person name="Furlan L.R."/>
            <person name="Quaggio R.B."/>
            <person name="Monteiro-Vitorello C.B."/>
            <person name="Van Sluys M.A."/>
            <person name="Almeida N.F."/>
            <person name="Alves L.M."/>
            <person name="do Amaral A.M."/>
            <person name="Bertolini M.C."/>
            <person name="Camargo L.E."/>
            <person name="Camarotte G."/>
            <person name="Cannavan F."/>
            <person name="Cardozo J."/>
            <person name="Chambergo F."/>
            <person name="Ciapina L.P."/>
            <person name="Cicarelli R.M."/>
            <person name="Coutinho L.L."/>
            <person name="Cursino-Santos J.R."/>
            <person name="El-Dorry H."/>
            <person name="Faria J.B."/>
            <person name="Ferreira A.J."/>
            <person name="Ferreira R.C."/>
            <person name="Ferro M.I."/>
            <person name="Formighieri E.F."/>
            <person name="Franco M.C."/>
            <person name="Greggio C.C."/>
            <person name="Gruber A."/>
            <person name="Katsuyama A.M."/>
            <person name="Kishi L.T."/>
            <person name="Leite R.P."/>
            <person name="Lemos E.G."/>
            <person name="Lemos M.V."/>
            <person name="Locali E.C."/>
            <person name="Machado M.A."/>
            <person name="Madeira A.M."/>
            <person name="Martinez-Rossi N.M."/>
            <person name="Martins E.C."/>
            <person name="Meidanis J."/>
            <person name="Menck C.F."/>
            <person name="Miyaki C.Y."/>
            <person name="Moon D.H."/>
            <person name="Moreira L.M."/>
            <person name="Novo M.T."/>
            <person name="Okura V.K."/>
            <person name="Oliveira M.C."/>
            <person name="Oliveira V.R."/>
            <person name="Pereira H.A."/>
            <person name="Rossi A."/>
            <person name="Sena J.A."/>
            <person name="Silva C."/>
            <person name="de Souza R.F."/>
            <person name="Spinola L.A."/>
            <person name="Takita M.A."/>
            <person name="Tamura R.E."/>
            <person name="Teixeira E.C."/>
            <person name="Tezza R.I."/>
            <person name="Trindade dos Santos M."/>
            <person name="Truffi D."/>
            <person name="Tsai S.M."/>
            <person name="White F.F."/>
            <person name="Setubal J.C."/>
            <person name="Kitajima J.P."/>
        </authorList>
    </citation>
    <scope>NUCLEOTIDE SEQUENCE [LARGE SCALE GENOMIC DNA]</scope>
    <source>
        <strain evidence="1 2">306</strain>
    </source>
</reference>
<gene>
    <name evidence="1" type="ordered locus">XAC0190</name>
</gene>
<dbReference type="SUPFAM" id="SSF48452">
    <property type="entry name" value="TPR-like"/>
    <property type="match status" value="1"/>
</dbReference>
<dbReference type="InterPro" id="IPR011990">
    <property type="entry name" value="TPR-like_helical_dom_sf"/>
</dbReference>
<evidence type="ECO:0008006" key="3">
    <source>
        <dbReference type="Google" id="ProtNLM"/>
    </source>
</evidence>
<proteinExistence type="predicted"/>
<sequence>MHPTDSKTAVQSVTASFHAPVPVRMRSRRAAGRMGMGRGRLLSGENTVKRKYAWAALALLGGVWSLAQAQSLPKPKEFYFDEDRSTTKAVVAVQGQGDAVVDRLAAMVQRDARAADPRAQLAALAYAGGRTQLGDELYQGALALVSNGSQQYRAITWNYGWDLLRADQPDKALQQWANLANGRPATPEWLPTTAALALWRAGRKQEAVEWYAAAVRTWPDRWSSPANYASLLPEWREAERASLAEVFAAWQANPPAFP</sequence>
<accession>A0AAI7ZCG0</accession>
<dbReference type="Gene3D" id="1.25.40.10">
    <property type="entry name" value="Tetratricopeptide repeat domain"/>
    <property type="match status" value="1"/>
</dbReference>
<dbReference type="Proteomes" id="UP000000576">
    <property type="component" value="Chromosome"/>
</dbReference>
<organism evidence="1 2">
    <name type="scientific">Xanthomonas axonopodis pv. citri (strain 306)</name>
    <dbReference type="NCBI Taxonomy" id="190486"/>
    <lineage>
        <taxon>Bacteria</taxon>
        <taxon>Pseudomonadati</taxon>
        <taxon>Pseudomonadota</taxon>
        <taxon>Gammaproteobacteria</taxon>
        <taxon>Lysobacterales</taxon>
        <taxon>Lysobacteraceae</taxon>
        <taxon>Xanthomonas</taxon>
    </lineage>
</organism>
<protein>
    <recommendedName>
        <fullName evidence="3">Tetratricopeptide repeat protein</fullName>
    </recommendedName>
</protein>
<evidence type="ECO:0000313" key="1">
    <source>
        <dbReference type="EMBL" id="AAM35082.1"/>
    </source>
</evidence>
<dbReference type="KEGG" id="xac:XAC0190"/>